<feature type="transmembrane region" description="Helical" evidence="6">
    <location>
        <begin position="78"/>
        <end position="99"/>
    </location>
</feature>
<evidence type="ECO:0000256" key="1">
    <source>
        <dbReference type="ARBA" id="ARBA00004651"/>
    </source>
</evidence>
<evidence type="ECO:0000256" key="4">
    <source>
        <dbReference type="ARBA" id="ARBA00022989"/>
    </source>
</evidence>
<protein>
    <submittedName>
        <fullName evidence="7">Transmembrane amino acid efflux protein</fullName>
    </submittedName>
</protein>
<evidence type="ECO:0000313" key="8">
    <source>
        <dbReference type="Proteomes" id="UP000003635"/>
    </source>
</evidence>
<dbReference type="AlphaFoldDB" id="Q2CB78"/>
<feature type="transmembrane region" description="Helical" evidence="6">
    <location>
        <begin position="119"/>
        <end position="136"/>
    </location>
</feature>
<comment type="subcellular location">
    <subcellularLocation>
        <location evidence="1">Cell membrane</location>
        <topology evidence="1">Multi-pass membrane protein</topology>
    </subcellularLocation>
</comment>
<evidence type="ECO:0000256" key="3">
    <source>
        <dbReference type="ARBA" id="ARBA00022692"/>
    </source>
</evidence>
<dbReference type="PANTHER" id="PTHR30086:SF20">
    <property type="entry name" value="ARGININE EXPORTER PROTEIN ARGO-RELATED"/>
    <property type="match status" value="1"/>
</dbReference>
<dbReference type="GO" id="GO:0005886">
    <property type="term" value="C:plasma membrane"/>
    <property type="evidence" value="ECO:0007669"/>
    <property type="project" value="UniProtKB-SubCell"/>
</dbReference>
<sequence length="208" mass="21261">MTLPVDPLLLLAFLPAGLALNLTPGADMLFTIAQGVRSGPGAALRASAGISLGVFVHALVAGLGLGALVAAHPGLLDAIRWIGVGYLLWLAVAALRAGAPGGEAAAARRPYREGLVVNLANPKVILFVLAFVPQFVAPERGAVLVQFLVFGGLLALGGFVINAAAGLAAGGMGRRFVRSERAARWLGRLSATIFGALALRLAVMEKAQ</sequence>
<keyword evidence="2" id="KW-1003">Cell membrane</keyword>
<dbReference type="PANTHER" id="PTHR30086">
    <property type="entry name" value="ARGININE EXPORTER PROTEIN ARGO"/>
    <property type="match status" value="1"/>
</dbReference>
<keyword evidence="4 6" id="KW-1133">Transmembrane helix</keyword>
<dbReference type="GO" id="GO:0015171">
    <property type="term" value="F:amino acid transmembrane transporter activity"/>
    <property type="evidence" value="ECO:0007669"/>
    <property type="project" value="TreeGrafter"/>
</dbReference>
<evidence type="ECO:0000313" key="7">
    <source>
        <dbReference type="EMBL" id="EAR49907.1"/>
    </source>
</evidence>
<feature type="transmembrane region" description="Helical" evidence="6">
    <location>
        <begin position="143"/>
        <end position="165"/>
    </location>
</feature>
<keyword evidence="5 6" id="KW-0472">Membrane</keyword>
<dbReference type="HOGENOM" id="CLU_079569_3_2_5"/>
<keyword evidence="8" id="KW-1185">Reference proteome</keyword>
<dbReference type="EMBL" id="AAOT01000042">
    <property type="protein sequence ID" value="EAR49907.1"/>
    <property type="molecule type" value="Genomic_DNA"/>
</dbReference>
<dbReference type="Pfam" id="PF01810">
    <property type="entry name" value="LysE"/>
    <property type="match status" value="1"/>
</dbReference>
<dbReference type="InterPro" id="IPR001123">
    <property type="entry name" value="LeuE-type"/>
</dbReference>
<dbReference type="Proteomes" id="UP000003635">
    <property type="component" value="Unassembled WGS sequence"/>
</dbReference>
<dbReference type="STRING" id="314256.OG2516_16771"/>
<dbReference type="RefSeq" id="WP_007256936.1">
    <property type="nucleotide sequence ID" value="NZ_CH724109.1"/>
</dbReference>
<dbReference type="eggNOG" id="COG1280">
    <property type="taxonomic scope" value="Bacteria"/>
</dbReference>
<comment type="caution">
    <text evidence="7">The sequence shown here is derived from an EMBL/GenBank/DDBJ whole genome shotgun (WGS) entry which is preliminary data.</text>
</comment>
<evidence type="ECO:0000256" key="6">
    <source>
        <dbReference type="SAM" id="Phobius"/>
    </source>
</evidence>
<organism evidence="7 8">
    <name type="scientific">Oceanicola granulosus (strain ATCC BAA-861 / DSM 15982 / KCTC 12143 / HTCC2516)</name>
    <dbReference type="NCBI Taxonomy" id="314256"/>
    <lineage>
        <taxon>Bacteria</taxon>
        <taxon>Pseudomonadati</taxon>
        <taxon>Pseudomonadota</taxon>
        <taxon>Alphaproteobacteria</taxon>
        <taxon>Rhodobacterales</taxon>
        <taxon>Roseobacteraceae</taxon>
        <taxon>Oceanicola</taxon>
    </lineage>
</organism>
<keyword evidence="3 6" id="KW-0812">Transmembrane</keyword>
<feature type="transmembrane region" description="Helical" evidence="6">
    <location>
        <begin position="48"/>
        <end position="71"/>
    </location>
</feature>
<evidence type="ECO:0000256" key="2">
    <source>
        <dbReference type="ARBA" id="ARBA00022475"/>
    </source>
</evidence>
<name>Q2CB78_OCEGH</name>
<reference evidence="7 8" key="1">
    <citation type="journal article" date="2010" name="J. Bacteriol.">
        <title>Genome sequences of Oceanicola granulosus HTCC2516(T) and Oceanicola batsensis HTCC2597(TDelta).</title>
        <authorList>
            <person name="Thrash J.C."/>
            <person name="Cho J.C."/>
            <person name="Vergin K.L."/>
            <person name="Giovannoni S.J."/>
        </authorList>
    </citation>
    <scope>NUCLEOTIDE SEQUENCE [LARGE SCALE GENOMIC DNA]</scope>
    <source>
        <strain evidence="8">ATCC BAA-861 / DSM 15982 / KCTC 12143 / HTCC2516</strain>
    </source>
</reference>
<proteinExistence type="predicted"/>
<gene>
    <name evidence="7" type="ORF">OG2516_16771</name>
</gene>
<evidence type="ECO:0000256" key="5">
    <source>
        <dbReference type="ARBA" id="ARBA00023136"/>
    </source>
</evidence>
<feature type="transmembrane region" description="Helical" evidence="6">
    <location>
        <begin position="185"/>
        <end position="203"/>
    </location>
</feature>
<dbReference type="PIRSF" id="PIRSF006324">
    <property type="entry name" value="LeuE"/>
    <property type="match status" value="1"/>
</dbReference>
<accession>Q2CB78</accession>